<dbReference type="InterPro" id="IPR023577">
    <property type="entry name" value="CYTH_domain"/>
</dbReference>
<dbReference type="SMART" id="SM01118">
    <property type="entry name" value="CYTH"/>
    <property type="match status" value="1"/>
</dbReference>
<organism evidence="2 3">
    <name type="scientific">bacterium (Candidatus Gribaldobacteria) CG10_big_fil_rev_8_21_14_0_10_37_21</name>
    <dbReference type="NCBI Taxonomy" id="2014275"/>
    <lineage>
        <taxon>Bacteria</taxon>
        <taxon>Candidatus Gribaldobacteria</taxon>
    </lineage>
</organism>
<sequence>MIEVEIKAKVQSLEPIKEKLLSLAAELLKTEKQVDRVFGRVKDLDQEHKVIEGFFSARIRGRGEKRNVEFKEINRTGVGMEFSSPLSSVESGINFLTKLGFEEAFTILKVREIYKYKDFEICLDDVEQLGLFIEVEYPLKNDGDRTGALKECQDLLNLVAPNATVEPKKYGDLMQEVINKHKED</sequence>
<accession>A0A2H0UV34</accession>
<dbReference type="PANTHER" id="PTHR21028">
    <property type="entry name" value="SI:CH211-156B7.4"/>
    <property type="match status" value="1"/>
</dbReference>
<dbReference type="PANTHER" id="PTHR21028:SF2">
    <property type="entry name" value="CYTH DOMAIN-CONTAINING PROTEIN"/>
    <property type="match status" value="1"/>
</dbReference>
<dbReference type="NCBIfam" id="TIGR00318">
    <property type="entry name" value="cyaB"/>
    <property type="match status" value="1"/>
</dbReference>
<gene>
    <name evidence="2" type="primary">cyaB</name>
    <name evidence="2" type="ORF">COU05_03985</name>
</gene>
<name>A0A2H0UV34_9BACT</name>
<feature type="domain" description="CYTH" evidence="1">
    <location>
        <begin position="1"/>
        <end position="176"/>
    </location>
</feature>
<dbReference type="AlphaFoldDB" id="A0A2H0UV34"/>
<dbReference type="Proteomes" id="UP000230132">
    <property type="component" value="Unassembled WGS sequence"/>
</dbReference>
<proteinExistence type="predicted"/>
<evidence type="ECO:0000313" key="2">
    <source>
        <dbReference type="EMBL" id="PIR89804.1"/>
    </source>
</evidence>
<comment type="caution">
    <text evidence="2">The sequence shown here is derived from an EMBL/GenBank/DDBJ whole genome shotgun (WGS) entry which is preliminary data.</text>
</comment>
<dbReference type="SUPFAM" id="SSF55154">
    <property type="entry name" value="CYTH-like phosphatases"/>
    <property type="match status" value="1"/>
</dbReference>
<evidence type="ECO:0000259" key="1">
    <source>
        <dbReference type="PROSITE" id="PS51707"/>
    </source>
</evidence>
<reference evidence="3" key="1">
    <citation type="submission" date="2017-09" db="EMBL/GenBank/DDBJ databases">
        <title>Depth-based differentiation of microbial function through sediment-hosted aquifers and enrichment of novel symbionts in the deep terrestrial subsurface.</title>
        <authorList>
            <person name="Probst A.J."/>
            <person name="Ladd B."/>
            <person name="Jarett J.K."/>
            <person name="Geller-Mcgrath D.E."/>
            <person name="Sieber C.M.K."/>
            <person name="Emerson J.B."/>
            <person name="Anantharaman K."/>
            <person name="Thomas B.C."/>
            <person name="Malmstrom R."/>
            <person name="Stieglmeier M."/>
            <person name="Klingl A."/>
            <person name="Woyke T."/>
            <person name="Ryan C.M."/>
            <person name="Banfield J.F."/>
        </authorList>
    </citation>
    <scope>NUCLEOTIDE SEQUENCE [LARGE SCALE GENOMIC DNA]</scope>
</reference>
<dbReference type="PROSITE" id="PS51707">
    <property type="entry name" value="CYTH"/>
    <property type="match status" value="1"/>
</dbReference>
<dbReference type="InterPro" id="IPR008173">
    <property type="entry name" value="Adenylyl_cyclase_CyaB"/>
</dbReference>
<dbReference type="Pfam" id="PF01928">
    <property type="entry name" value="CYTH"/>
    <property type="match status" value="1"/>
</dbReference>
<dbReference type="InterPro" id="IPR033469">
    <property type="entry name" value="CYTH-like_dom_sf"/>
</dbReference>
<dbReference type="Gene3D" id="2.40.320.10">
    <property type="entry name" value="Hypothetical Protein Pfu-838710-001"/>
    <property type="match status" value="1"/>
</dbReference>
<protein>
    <submittedName>
        <fullName evidence="2">Class IV adenylate cyclase</fullName>
    </submittedName>
</protein>
<dbReference type="CDD" id="cd07890">
    <property type="entry name" value="CYTH-like_AC_IV-like"/>
    <property type="match status" value="1"/>
</dbReference>
<dbReference type="EMBL" id="PFAX01000043">
    <property type="protein sequence ID" value="PIR89804.1"/>
    <property type="molecule type" value="Genomic_DNA"/>
</dbReference>
<evidence type="ECO:0000313" key="3">
    <source>
        <dbReference type="Proteomes" id="UP000230132"/>
    </source>
</evidence>